<evidence type="ECO:0000313" key="4">
    <source>
        <dbReference type="EMBL" id="KOO22109.1"/>
    </source>
</evidence>
<proteinExistence type="predicted"/>
<dbReference type="PANTHER" id="PTHR35580">
    <property type="entry name" value="CELL SURFACE GLYCOPROTEIN (S-LAYER PROTEIN)-LIKE PROTEIN"/>
    <property type="match status" value="1"/>
</dbReference>
<evidence type="ECO:0000256" key="3">
    <source>
        <dbReference type="SAM" id="SignalP"/>
    </source>
</evidence>
<keyword evidence="2" id="KW-0472">Membrane</keyword>
<keyword evidence="2" id="KW-0812">Transmembrane</keyword>
<keyword evidence="2" id="KW-1133">Transmembrane helix</keyword>
<name>A0A0M0J671_9EUKA</name>
<dbReference type="PANTHER" id="PTHR35580:SF1">
    <property type="entry name" value="PHYTASE-LIKE DOMAIN-CONTAINING PROTEIN"/>
    <property type="match status" value="1"/>
</dbReference>
<dbReference type="InterPro" id="IPR010620">
    <property type="entry name" value="SBBP_repeat"/>
</dbReference>
<accession>A0A0M0J671</accession>
<organism evidence="4 5">
    <name type="scientific">Chrysochromulina tobinii</name>
    <dbReference type="NCBI Taxonomy" id="1460289"/>
    <lineage>
        <taxon>Eukaryota</taxon>
        <taxon>Haptista</taxon>
        <taxon>Haptophyta</taxon>
        <taxon>Prymnesiophyceae</taxon>
        <taxon>Prymnesiales</taxon>
        <taxon>Chrysochromulinaceae</taxon>
        <taxon>Chrysochromulina</taxon>
    </lineage>
</organism>
<keyword evidence="5" id="KW-1185">Reference proteome</keyword>
<feature type="compositionally biased region" description="Low complexity" evidence="1">
    <location>
        <begin position="634"/>
        <end position="649"/>
    </location>
</feature>
<dbReference type="Proteomes" id="UP000037460">
    <property type="component" value="Unassembled WGS sequence"/>
</dbReference>
<feature type="transmembrane region" description="Helical" evidence="2">
    <location>
        <begin position="512"/>
        <end position="534"/>
    </location>
</feature>
<gene>
    <name evidence="4" type="ORF">Ctob_000990</name>
</gene>
<dbReference type="InterPro" id="IPR052918">
    <property type="entry name" value="Motility_Chemotaxis_Reg"/>
</dbReference>
<feature type="region of interest" description="Disordered" evidence="1">
    <location>
        <begin position="565"/>
        <end position="649"/>
    </location>
</feature>
<protein>
    <submittedName>
        <fullName evidence="4">Pkd domain-containing protein</fullName>
    </submittedName>
</protein>
<keyword evidence="3" id="KW-0732">Signal</keyword>
<evidence type="ECO:0000256" key="2">
    <source>
        <dbReference type="SAM" id="Phobius"/>
    </source>
</evidence>
<comment type="caution">
    <text evidence="4">The sequence shown here is derived from an EMBL/GenBank/DDBJ whole genome shotgun (WGS) entry which is preliminary data.</text>
</comment>
<feature type="region of interest" description="Disordered" evidence="1">
    <location>
        <begin position="478"/>
        <end position="509"/>
    </location>
</feature>
<dbReference type="EMBL" id="JWZX01003310">
    <property type="protein sequence ID" value="KOO22109.1"/>
    <property type="molecule type" value="Genomic_DNA"/>
</dbReference>
<dbReference type="Pfam" id="PF06739">
    <property type="entry name" value="SBBP"/>
    <property type="match status" value="1"/>
</dbReference>
<dbReference type="AlphaFoldDB" id="A0A0M0J671"/>
<feature type="signal peptide" evidence="3">
    <location>
        <begin position="1"/>
        <end position="17"/>
    </location>
</feature>
<reference evidence="5" key="1">
    <citation type="journal article" date="2015" name="PLoS Genet.">
        <title>Genome Sequence and Transcriptome Analyses of Chrysochromulina tobin: Metabolic Tools for Enhanced Algal Fitness in the Prominent Order Prymnesiales (Haptophyceae).</title>
        <authorList>
            <person name="Hovde B.T."/>
            <person name="Deodato C.R."/>
            <person name="Hunsperger H.M."/>
            <person name="Ryken S.A."/>
            <person name="Yost W."/>
            <person name="Jha R.K."/>
            <person name="Patterson J."/>
            <person name="Monnat R.J. Jr."/>
            <person name="Barlow S.B."/>
            <person name="Starkenburg S.R."/>
            <person name="Cattolico R.A."/>
        </authorList>
    </citation>
    <scope>NUCLEOTIDE SEQUENCE</scope>
    <source>
        <strain evidence="5">CCMP291</strain>
    </source>
</reference>
<feature type="chain" id="PRO_5005601540" evidence="3">
    <location>
        <begin position="18"/>
        <end position="704"/>
    </location>
</feature>
<evidence type="ECO:0000256" key="1">
    <source>
        <dbReference type="SAM" id="MobiDB-lite"/>
    </source>
</evidence>
<sequence length="704" mass="72293">MIVLMMVPLMFVQPPETVPLPPPPVRLEPPATTAVQAPAWAVQSAGSGSTIAPDGAGGSFVTGWFSDKGLFGSTSLLSSRSMSTFVMHVTASGTIDWGVKAGGESECVGYSIASDDAGGAFVAGYFAGKALFGSTVLEASGFVYDAFVMHVTASGTIDWAVQAGGMGPDHGYDIAQDGMGGALVTGDFRGNASFGSTTLVSRGSYGAFVMHVTASGVIDWAVQAGGEFDEAGNSIEYYGIAHDSAGGAFVTGDFRGETSFGSTSLASTGTLDIFVMHMTASGAIGWAVQAGGMGSNHGHGIAQDGAGGALVTGDFMGKASFGSTTLVSRGNADAFVMHVTASGVIDWAIQAGGASNDEGRGIAHDGVGGAFVIGSFAGTAWFQMYEYVTDNNAYDAFVTHVTASGAIDWVVRASSTSSEPGFRYGLGIAHYTGSGRVLVSGTFMGDASFGSKALSLHADKPTCFAASLVPGKDTGLVPFPDFEPDAPSPPPSPQTAPSTAPTREGSPLDDNYAVLGASLAFAASVLTVSALLLWNSHRRNAQLAREKERLKYERSFALHALYSRNSTPQEESQDGDHPNPNPNSTPPEESQNGDHLRDGHRTSDASGPNDVDDSGASTARNDASDPIDVEDTGASTARPVRAARAPGPDALGVEMHVSRCQSRGPARAFARCGTTLESGIPLAGRGVLSHGPPGPIYCSTWHPL</sequence>
<evidence type="ECO:0000313" key="5">
    <source>
        <dbReference type="Proteomes" id="UP000037460"/>
    </source>
</evidence>
<dbReference type="OrthoDB" id="10689674at2759"/>
<feature type="compositionally biased region" description="Basic and acidic residues" evidence="1">
    <location>
        <begin position="592"/>
        <end position="603"/>
    </location>
</feature>